<protein>
    <recommendedName>
        <fullName evidence="9">Cytochrome P450</fullName>
    </recommendedName>
</protein>
<dbReference type="Pfam" id="PF00067">
    <property type="entry name" value="p450"/>
    <property type="match status" value="1"/>
</dbReference>
<dbReference type="AlphaFoldDB" id="A0A9P5BUE6"/>
<evidence type="ECO:0000313" key="8">
    <source>
        <dbReference type="Proteomes" id="UP000758155"/>
    </source>
</evidence>
<dbReference type="CDD" id="cd11058">
    <property type="entry name" value="CYP60B-like"/>
    <property type="match status" value="1"/>
</dbReference>
<dbReference type="Proteomes" id="UP000758155">
    <property type="component" value="Unassembled WGS sequence"/>
</dbReference>
<gene>
    <name evidence="7" type="ORF">E8E12_000776</name>
</gene>
<keyword evidence="6" id="KW-0812">Transmembrane</keyword>
<dbReference type="OrthoDB" id="1470350at2759"/>
<dbReference type="SUPFAM" id="SSF48264">
    <property type="entry name" value="Cytochrome P450"/>
    <property type="match status" value="1"/>
</dbReference>
<organism evidence="7 8">
    <name type="scientific">Didymella heteroderae</name>
    <dbReference type="NCBI Taxonomy" id="1769908"/>
    <lineage>
        <taxon>Eukaryota</taxon>
        <taxon>Fungi</taxon>
        <taxon>Dikarya</taxon>
        <taxon>Ascomycota</taxon>
        <taxon>Pezizomycotina</taxon>
        <taxon>Dothideomycetes</taxon>
        <taxon>Pleosporomycetidae</taxon>
        <taxon>Pleosporales</taxon>
        <taxon>Pleosporineae</taxon>
        <taxon>Didymellaceae</taxon>
        <taxon>Didymella</taxon>
    </lineage>
</organism>
<proteinExistence type="inferred from homology"/>
<dbReference type="InterPro" id="IPR050121">
    <property type="entry name" value="Cytochrome_P450_monoxygenase"/>
</dbReference>
<keyword evidence="8" id="KW-1185">Reference proteome</keyword>
<keyword evidence="3" id="KW-0349">Heme</keyword>
<dbReference type="GO" id="GO:0005506">
    <property type="term" value="F:iron ion binding"/>
    <property type="evidence" value="ECO:0007669"/>
    <property type="project" value="InterPro"/>
</dbReference>
<evidence type="ECO:0000256" key="3">
    <source>
        <dbReference type="ARBA" id="ARBA00022617"/>
    </source>
</evidence>
<comment type="cofactor">
    <cofactor evidence="1">
        <name>heme</name>
        <dbReference type="ChEBI" id="CHEBI:30413"/>
    </cofactor>
</comment>
<evidence type="ECO:0008006" key="9">
    <source>
        <dbReference type="Google" id="ProtNLM"/>
    </source>
</evidence>
<evidence type="ECO:0000256" key="2">
    <source>
        <dbReference type="ARBA" id="ARBA00010617"/>
    </source>
</evidence>
<keyword evidence="6" id="KW-1133">Transmembrane helix</keyword>
<sequence length="382" mass="43089">MAAYWLSLTIAFIGFVALKCLYNIYLHPLRSYPGPLIARASFLPYQCNLLRGRPHLWIQDLHKRYGRIVRLSPNELSFIQPEVWKDVYGHRASAFTKSYTFYGPDAYGNPPGILRADNVSHARQRKTVSHAFSDKALKDQEELLKGHVSLLIEKLKGVAAGQLRTNIVEWYNFTTFDIMADLTFGESLHQLTDSAYHPWVWAIFSHMKMIALYRVCREWPGITQLLRTMLPKDAKEKQRQHLNFSVSLLDKRMACKPERPDIWSFVTRDTGQEGALLPTELHSNGALFMLAGTETTATELSGLTFILLKHPDKLRRLTDEVRSAFPSAVDLSMSSLSRLEYLGACIEEGLRLYPPVPVGPARTVPQGGANVCGNWVPGGTTA</sequence>
<dbReference type="InterPro" id="IPR001128">
    <property type="entry name" value="Cyt_P450"/>
</dbReference>
<evidence type="ECO:0000256" key="1">
    <source>
        <dbReference type="ARBA" id="ARBA00001971"/>
    </source>
</evidence>
<dbReference type="PANTHER" id="PTHR24305:SF210">
    <property type="entry name" value="CYTOCHROME P450 MONOOXYGENASE ASQL-RELATED"/>
    <property type="match status" value="1"/>
</dbReference>
<dbReference type="GO" id="GO:0020037">
    <property type="term" value="F:heme binding"/>
    <property type="evidence" value="ECO:0007669"/>
    <property type="project" value="InterPro"/>
</dbReference>
<dbReference type="PANTHER" id="PTHR24305">
    <property type="entry name" value="CYTOCHROME P450"/>
    <property type="match status" value="1"/>
</dbReference>
<evidence type="ECO:0000313" key="7">
    <source>
        <dbReference type="EMBL" id="KAF3031157.1"/>
    </source>
</evidence>
<keyword evidence="5" id="KW-0408">Iron</keyword>
<name>A0A9P5BUE6_9PLEO</name>
<accession>A0A9P5BUE6</accession>
<feature type="transmembrane region" description="Helical" evidence="6">
    <location>
        <begin position="6"/>
        <end position="26"/>
    </location>
</feature>
<evidence type="ECO:0000256" key="5">
    <source>
        <dbReference type="ARBA" id="ARBA00023004"/>
    </source>
</evidence>
<comment type="similarity">
    <text evidence="2">Belongs to the cytochrome P450 family.</text>
</comment>
<keyword evidence="4" id="KW-0479">Metal-binding</keyword>
<evidence type="ECO:0000256" key="4">
    <source>
        <dbReference type="ARBA" id="ARBA00022723"/>
    </source>
</evidence>
<dbReference type="Gene3D" id="1.10.630.10">
    <property type="entry name" value="Cytochrome P450"/>
    <property type="match status" value="1"/>
</dbReference>
<dbReference type="InterPro" id="IPR036396">
    <property type="entry name" value="Cyt_P450_sf"/>
</dbReference>
<reference evidence="7" key="1">
    <citation type="submission" date="2019-04" db="EMBL/GenBank/DDBJ databases">
        <title>Sequencing of skin fungus with MAO and IRED activity.</title>
        <authorList>
            <person name="Marsaioli A.J."/>
            <person name="Bonatto J.M.C."/>
            <person name="Reis Junior O."/>
        </authorList>
    </citation>
    <scope>NUCLEOTIDE SEQUENCE</scope>
    <source>
        <strain evidence="7">28M1</strain>
    </source>
</reference>
<keyword evidence="6" id="KW-0472">Membrane</keyword>
<dbReference type="GO" id="GO:0016705">
    <property type="term" value="F:oxidoreductase activity, acting on paired donors, with incorporation or reduction of molecular oxygen"/>
    <property type="evidence" value="ECO:0007669"/>
    <property type="project" value="InterPro"/>
</dbReference>
<evidence type="ECO:0000256" key="6">
    <source>
        <dbReference type="SAM" id="Phobius"/>
    </source>
</evidence>
<dbReference type="EMBL" id="SWKV01000193">
    <property type="protein sequence ID" value="KAF3031157.1"/>
    <property type="molecule type" value="Genomic_DNA"/>
</dbReference>
<dbReference type="GO" id="GO:0004497">
    <property type="term" value="F:monooxygenase activity"/>
    <property type="evidence" value="ECO:0007669"/>
    <property type="project" value="InterPro"/>
</dbReference>
<comment type="caution">
    <text evidence="7">The sequence shown here is derived from an EMBL/GenBank/DDBJ whole genome shotgun (WGS) entry which is preliminary data.</text>
</comment>